<comment type="caution">
    <text evidence="1">The sequence shown here is derived from an EMBL/GenBank/DDBJ whole genome shotgun (WGS) entry which is preliminary data.</text>
</comment>
<reference evidence="1" key="1">
    <citation type="submission" date="2019-11" db="EMBL/GenBank/DDBJ databases">
        <title>Nori genome reveals adaptations in red seaweeds to the harsh intertidal environment.</title>
        <authorList>
            <person name="Wang D."/>
            <person name="Mao Y."/>
        </authorList>
    </citation>
    <scope>NUCLEOTIDE SEQUENCE</scope>
    <source>
        <tissue evidence="1">Gametophyte</tissue>
    </source>
</reference>
<keyword evidence="2" id="KW-1185">Reference proteome</keyword>
<dbReference type="Proteomes" id="UP000798662">
    <property type="component" value="Chromosome 3"/>
</dbReference>
<gene>
    <name evidence="1" type="ORF">I4F81_011522</name>
</gene>
<dbReference type="EMBL" id="CM020620">
    <property type="protein sequence ID" value="KAK1869040.1"/>
    <property type="molecule type" value="Genomic_DNA"/>
</dbReference>
<protein>
    <submittedName>
        <fullName evidence="1">Uncharacterized protein</fullName>
    </submittedName>
</protein>
<name>A0ACC3CFQ0_PYRYE</name>
<evidence type="ECO:0000313" key="2">
    <source>
        <dbReference type="Proteomes" id="UP000798662"/>
    </source>
</evidence>
<evidence type="ECO:0000313" key="1">
    <source>
        <dbReference type="EMBL" id="KAK1869040.1"/>
    </source>
</evidence>
<accession>A0ACC3CFQ0</accession>
<sequence>MGPLDPWPAISLNPSRSGTVAAVSAAATPHDAAAAAASSAAVAAAAPSPASHPSPVPLAGPSSPVSPAGEATPGGVALLDSLDRYAEAVREYYEPTMRERVRQAIPPAVLSAAIGEGADTNTSPAVDGAPAAAGDEDPAAAADGDAACSVPFLSDASRPPVPTFTAAAAPCDLATCPDARLTRALLTWFKDDFFTWIDTLPCGTCGGPTTVTDTVGPSDDERAGRASRVELHECSACGTVARFARFAHPLKLLSTRRGRCGEWAQAFTAVAVAAGLTARLIVDSTDHLWTEVWSHTARRWVHADACEAALDTPLLYEAGWGKRLAYILAAGEGVADVTRRYTGRYAELAARRTVVGEAWLAASLARRNATALAALPQGAVRDAAAARGVADWEALHGGGVGTGAPPIGDGGEGVRLPGRQSGAADWVRERGENGGG</sequence>
<proteinExistence type="predicted"/>
<organism evidence="1 2">
    <name type="scientific">Pyropia yezoensis</name>
    <name type="common">Susabi-nori</name>
    <name type="synonym">Porphyra yezoensis</name>
    <dbReference type="NCBI Taxonomy" id="2788"/>
    <lineage>
        <taxon>Eukaryota</taxon>
        <taxon>Rhodophyta</taxon>
        <taxon>Bangiophyceae</taxon>
        <taxon>Bangiales</taxon>
        <taxon>Bangiaceae</taxon>
        <taxon>Pyropia</taxon>
    </lineage>
</organism>